<dbReference type="EMBL" id="JAOPJF010000043">
    <property type="protein sequence ID" value="KAK1143108.1"/>
    <property type="molecule type" value="Genomic_DNA"/>
</dbReference>
<gene>
    <name evidence="1" type="ORF">N8T08_006992</name>
</gene>
<dbReference type="Proteomes" id="UP001177260">
    <property type="component" value="Unassembled WGS sequence"/>
</dbReference>
<keyword evidence="2" id="KW-1185">Reference proteome</keyword>
<name>A0ACC3AYP0_9EURO</name>
<sequence length="510" mass="55481">MSSHVVVLDSTARRATIKTTPGKHLTDILQEGCKKLGVDASQYGLKHKGKQLDLSLVFRLSGLTSGAKLELVQLSRSPSIVTVALQLPESEARGTPNGRILDKFPSTTTIWFILRKFEAGVAGASSLRNLTARGVPVTSGDTGAGRLFYETPVVQIMERELSTFTDLQKSLAQLGFNNGNVLLRLSFRRTEEPLEVAMVKIQDYFKAFGDDDAPVKQESPAEQTQKAEESAQTEQQQPISTSDPTSNTAAASAQPEIQTELSHAAVESPELPTDSSRSITVFAPPSNDTPQSAQALYNDSDYVPSVDHAQAHQRRLNMASQNKKLLSDKEIAAKAAAEEEKLAAVHEVDVKVRLPDQSQVVAKFRQEDTGRTLYDFVRNCLAGPFASEKFILTHLPAGPPGTGGRKIQSVIPDSETSLLIKDLGMTGRVLVNFSWDADASPAARQHRADLLKPELQNKARQHKVEQPPDIMDTSEDVVQPKPGAGRQSGEKSGTRKPGTLPKWLKLPGKK</sequence>
<proteinExistence type="predicted"/>
<accession>A0ACC3AYP0</accession>
<evidence type="ECO:0000313" key="1">
    <source>
        <dbReference type="EMBL" id="KAK1143108.1"/>
    </source>
</evidence>
<comment type="caution">
    <text evidence="1">The sequence shown here is derived from an EMBL/GenBank/DDBJ whole genome shotgun (WGS) entry which is preliminary data.</text>
</comment>
<evidence type="ECO:0000313" key="2">
    <source>
        <dbReference type="Proteomes" id="UP001177260"/>
    </source>
</evidence>
<organism evidence="1 2">
    <name type="scientific">Aspergillus melleus</name>
    <dbReference type="NCBI Taxonomy" id="138277"/>
    <lineage>
        <taxon>Eukaryota</taxon>
        <taxon>Fungi</taxon>
        <taxon>Dikarya</taxon>
        <taxon>Ascomycota</taxon>
        <taxon>Pezizomycotina</taxon>
        <taxon>Eurotiomycetes</taxon>
        <taxon>Eurotiomycetidae</taxon>
        <taxon>Eurotiales</taxon>
        <taxon>Aspergillaceae</taxon>
        <taxon>Aspergillus</taxon>
        <taxon>Aspergillus subgen. Circumdati</taxon>
    </lineage>
</organism>
<reference evidence="1 2" key="1">
    <citation type="journal article" date="2023" name="ACS Omega">
        <title>Identification of the Neoaspergillic Acid Biosynthesis Gene Cluster by Establishing an In Vitro CRISPR-Ribonucleoprotein Genetic System in Aspergillus melleus.</title>
        <authorList>
            <person name="Yuan B."/>
            <person name="Grau M.F."/>
            <person name="Murata R.M."/>
            <person name="Torok T."/>
            <person name="Venkateswaran K."/>
            <person name="Stajich J.E."/>
            <person name="Wang C.C.C."/>
        </authorList>
    </citation>
    <scope>NUCLEOTIDE SEQUENCE [LARGE SCALE GENOMIC DNA]</scope>
    <source>
        <strain evidence="1 2">IMV 1140</strain>
    </source>
</reference>
<protein>
    <submittedName>
        <fullName evidence="1">Uncharacterized protein</fullName>
    </submittedName>
</protein>